<dbReference type="Gene3D" id="1.10.1080.10">
    <property type="entry name" value="Glutathione Synthetase, Chain A, domain 3"/>
    <property type="match status" value="1"/>
</dbReference>
<dbReference type="GO" id="GO:0000287">
    <property type="term" value="F:magnesium ion binding"/>
    <property type="evidence" value="ECO:0007669"/>
    <property type="project" value="UniProtKB-UniRule"/>
</dbReference>
<dbReference type="FunFam" id="3.30.1490.50:FF:000002">
    <property type="entry name" value="Glutathione synthetase"/>
    <property type="match status" value="1"/>
</dbReference>
<reference evidence="16" key="1">
    <citation type="submission" date="2016-02" db="EMBL/GenBank/DDBJ databases">
        <title>Comparative genomics of biotechnologically important yeasts.</title>
        <authorList>
            <consortium name="DOE Joint Genome Institute"/>
            <person name="Riley R."/>
            <person name="Haridas S."/>
            <person name="Wolfe K.H."/>
            <person name="Lopes M.R."/>
            <person name="Hittinger C.T."/>
            <person name="Goker M."/>
            <person name="Salamov A."/>
            <person name="Wisecaver J."/>
            <person name="Long T.M."/>
            <person name="Aerts A.L."/>
            <person name="Barry K."/>
            <person name="Choi C."/>
            <person name="Clum A."/>
            <person name="Coughlan A.Y."/>
            <person name="Deshpande S."/>
            <person name="Douglass A.P."/>
            <person name="Hanson S.J."/>
            <person name="Klenk H.-P."/>
            <person name="Labutti K."/>
            <person name="Lapidus A."/>
            <person name="Lindquist E."/>
            <person name="Lipzen A."/>
            <person name="Meier-Kolthoff J.P."/>
            <person name="Ohm R.A."/>
            <person name="Otillar R.P."/>
            <person name="Pangilinan J."/>
            <person name="Peng Y."/>
            <person name="Rokas A."/>
            <person name="Rosa C.A."/>
            <person name="Scheuner C."/>
            <person name="Sibirny A.A."/>
            <person name="Slot J.C."/>
            <person name="Stielow J.B."/>
            <person name="Sun H."/>
            <person name="Kurtzman C.P."/>
            <person name="Blackwell M."/>
            <person name="Jeffries T.W."/>
            <person name="Grigoriev I.V."/>
        </authorList>
    </citation>
    <scope>NUCLEOTIDE SEQUENCE [LARGE SCALE GENOMIC DNA]</scope>
    <source>
        <strain evidence="16">NRRL Y-17796</strain>
    </source>
</reference>
<dbReference type="Gene3D" id="3.30.1490.80">
    <property type="match status" value="1"/>
</dbReference>
<sequence>MDAITLDLSQYALSKGIVLLDKTSAARALPAPLTTRPTKFPRAAYDAAIALQRPFNELYKDIACSTAFLDDIMNDLKTLDHFTGTLYNLYLRTARDPVQPLSLGVFRSDYMLDSNDNYIKQVEFNTISVSFAGLSTLVPSLHAYLGKKYQMHSYRSVPDNAAVQTIADGLYAAHQQLALKDSVILFITQENETNVFDQRAIESYLIEQYNVRSIRLHFSKVLECTRVDPQSSVLYVADQPVSVVYFRAGYDPKEYTSDAHWRARELLERSYAIKCPSIITQLAGTKKVQQVLATPGVLEKFVDQNTAHQLRRSFVDLYPLDTSSHGLKAREIALNDPMHYVLKPQREGGGNNIYSNDIPAFLKSIPESEWSSYILMKLIDTETHEATIVRDTKVFKGDTISELGIYGCILWNQQTSETFYNTGAGWLLRTKAADSNEGGVAAGFGSIDAPELI</sequence>
<keyword evidence="8 10" id="KW-0067">ATP-binding</keyword>
<dbReference type="PANTHER" id="PTHR11130:SF0">
    <property type="entry name" value="GLUTATHIONE SYNTHETASE"/>
    <property type="match status" value="1"/>
</dbReference>
<organism evidence="15 16">
    <name type="scientific">Tortispora caseinolytica NRRL Y-17796</name>
    <dbReference type="NCBI Taxonomy" id="767744"/>
    <lineage>
        <taxon>Eukaryota</taxon>
        <taxon>Fungi</taxon>
        <taxon>Dikarya</taxon>
        <taxon>Ascomycota</taxon>
        <taxon>Saccharomycotina</taxon>
        <taxon>Trigonopsidomycetes</taxon>
        <taxon>Trigonopsidales</taxon>
        <taxon>Trigonopsidaceae</taxon>
        <taxon>Tortispora</taxon>
    </lineage>
</organism>
<proteinExistence type="inferred from homology"/>
<dbReference type="GO" id="GO:0043295">
    <property type="term" value="F:glutathione binding"/>
    <property type="evidence" value="ECO:0007669"/>
    <property type="project" value="UniProtKB-UniRule"/>
</dbReference>
<dbReference type="InterPro" id="IPR016185">
    <property type="entry name" value="PreATP-grasp_dom_sf"/>
</dbReference>
<evidence type="ECO:0000256" key="8">
    <source>
        <dbReference type="ARBA" id="ARBA00022840"/>
    </source>
</evidence>
<feature type="binding site" evidence="11">
    <location>
        <position position="354"/>
    </location>
    <ligand>
        <name>ATP</name>
        <dbReference type="ChEBI" id="CHEBI:30616"/>
    </ligand>
</feature>
<dbReference type="InterPro" id="IPR004887">
    <property type="entry name" value="GSH_synth_subst-bd"/>
</dbReference>
<comment type="catalytic activity">
    <reaction evidence="10">
        <text>gamma-L-glutamyl-L-cysteine + glycine + ATP = glutathione + ADP + phosphate + H(+)</text>
        <dbReference type="Rhea" id="RHEA:13557"/>
        <dbReference type="ChEBI" id="CHEBI:15378"/>
        <dbReference type="ChEBI" id="CHEBI:30616"/>
        <dbReference type="ChEBI" id="CHEBI:43474"/>
        <dbReference type="ChEBI" id="CHEBI:57305"/>
        <dbReference type="ChEBI" id="CHEBI:57925"/>
        <dbReference type="ChEBI" id="CHEBI:58173"/>
        <dbReference type="ChEBI" id="CHEBI:456216"/>
        <dbReference type="EC" id="6.3.2.3"/>
    </reaction>
</comment>
<evidence type="ECO:0000256" key="5">
    <source>
        <dbReference type="ARBA" id="ARBA00022684"/>
    </source>
</evidence>
<evidence type="ECO:0000259" key="14">
    <source>
        <dbReference type="Pfam" id="PF03199"/>
    </source>
</evidence>
<name>A0A1E4T9H0_9ASCO</name>
<evidence type="ECO:0000313" key="15">
    <source>
        <dbReference type="EMBL" id="ODV88400.1"/>
    </source>
</evidence>
<keyword evidence="5 10" id="KW-0317">Glutathione biosynthesis</keyword>
<comment type="cofactor">
    <cofactor evidence="10 12">
        <name>Mg(2+)</name>
        <dbReference type="ChEBI" id="CHEBI:18420"/>
    </cofactor>
    <text evidence="10 12">Binds 1 Mg(2+) ion per subunit.</text>
</comment>
<keyword evidence="9 10" id="KW-0460">Magnesium</keyword>
<protein>
    <recommendedName>
        <fullName evidence="10">Glutathione synthetase</fullName>
        <shortName evidence="10">GSH-S</shortName>
        <ecNumber evidence="10">6.3.2.3</ecNumber>
    </recommendedName>
</protein>
<accession>A0A1E4T9H0</accession>
<feature type="binding site" evidence="12">
    <location>
        <position position="125"/>
    </location>
    <ligand>
        <name>Mg(2+)</name>
        <dbReference type="ChEBI" id="CHEBI:18420"/>
    </ligand>
</feature>
<dbReference type="GO" id="GO:0005829">
    <property type="term" value="C:cytosol"/>
    <property type="evidence" value="ECO:0007669"/>
    <property type="project" value="TreeGrafter"/>
</dbReference>
<feature type="binding site" evidence="11">
    <location>
        <begin position="376"/>
        <end position="379"/>
    </location>
    <ligand>
        <name>ATP</name>
        <dbReference type="ChEBI" id="CHEBI:30616"/>
    </ligand>
</feature>
<evidence type="ECO:0000256" key="10">
    <source>
        <dbReference type="PIRNR" id="PIRNR001558"/>
    </source>
</evidence>
<dbReference type="InterPro" id="IPR005615">
    <property type="entry name" value="Glutathione_synthase"/>
</dbReference>
<feature type="binding site" evidence="11">
    <location>
        <begin position="343"/>
        <end position="352"/>
    </location>
    <ligand>
        <name>ATP</name>
        <dbReference type="ChEBI" id="CHEBI:30616"/>
    </ligand>
</feature>
<dbReference type="Pfam" id="PF03199">
    <property type="entry name" value="GSH_synthase"/>
    <property type="match status" value="1"/>
</dbReference>
<evidence type="ECO:0000256" key="12">
    <source>
        <dbReference type="PIRSR" id="PIRSR001558-2"/>
    </source>
</evidence>
<keyword evidence="6 10" id="KW-0479">Metal-binding</keyword>
<comment type="subunit">
    <text evidence="3">Homodimer.</text>
</comment>
<feature type="binding site" evidence="11">
    <location>
        <position position="198"/>
    </location>
    <ligand>
        <name>substrate</name>
    </ligand>
</feature>
<keyword evidence="16" id="KW-1185">Reference proteome</keyword>
<dbReference type="InterPro" id="IPR014709">
    <property type="entry name" value="Glutathione_synthase_C_euk"/>
</dbReference>
<dbReference type="AlphaFoldDB" id="A0A1E4T9H0"/>
<feature type="binding site" evidence="13">
    <location>
        <begin position="127"/>
        <end position="130"/>
    </location>
    <ligand>
        <name>substrate</name>
    </ligand>
</feature>
<feature type="binding site" evidence="11">
    <location>
        <position position="429"/>
    </location>
    <ligand>
        <name>substrate</name>
    </ligand>
</feature>
<feature type="binding site" evidence="13">
    <location>
        <begin position="440"/>
        <end position="441"/>
    </location>
    <ligand>
        <name>substrate</name>
    </ligand>
</feature>
<dbReference type="SUPFAM" id="SSF52440">
    <property type="entry name" value="PreATP-grasp domain"/>
    <property type="match status" value="1"/>
</dbReference>
<dbReference type="Pfam" id="PF03917">
    <property type="entry name" value="GSH_synth_ATP"/>
    <property type="match status" value="1"/>
</dbReference>
<feature type="binding site" evidence="12">
    <location>
        <position position="123"/>
    </location>
    <ligand>
        <name>Mg(2+)</name>
        <dbReference type="ChEBI" id="CHEBI:18420"/>
    </ligand>
</feature>
<comment type="pathway">
    <text evidence="1 10">Sulfur metabolism; glutathione biosynthesis; glutathione from L-cysteine and L-glutamate: step 2/2.</text>
</comment>
<dbReference type="InterPro" id="IPR014049">
    <property type="entry name" value="Glutathione_synthase_N_euk"/>
</dbReference>
<dbReference type="Proteomes" id="UP000095023">
    <property type="component" value="Unassembled WGS sequence"/>
</dbReference>
<comment type="similarity">
    <text evidence="2 10">Belongs to the eukaryotic GSH synthase family.</text>
</comment>
<feature type="binding site" evidence="13">
    <location>
        <begin position="247"/>
        <end position="250"/>
    </location>
    <ligand>
        <name>substrate</name>
    </ligand>
</feature>
<dbReference type="OrthoDB" id="2020073at2759"/>
<keyword evidence="4 10" id="KW-0436">Ligase</keyword>
<evidence type="ECO:0000313" key="16">
    <source>
        <dbReference type="Proteomes" id="UP000095023"/>
    </source>
</evidence>
<dbReference type="PANTHER" id="PTHR11130">
    <property type="entry name" value="GLUTATHIONE SYNTHETASE"/>
    <property type="match status" value="1"/>
</dbReference>
<keyword evidence="7 10" id="KW-0547">Nucleotide-binding</keyword>
<dbReference type="InterPro" id="IPR037013">
    <property type="entry name" value="GSH-S_sub-bd_sf"/>
</dbReference>
<dbReference type="Gene3D" id="3.30.470.20">
    <property type="entry name" value="ATP-grasp fold, B domain"/>
    <property type="match status" value="1"/>
</dbReference>
<dbReference type="SUPFAM" id="SSF56059">
    <property type="entry name" value="Glutathione synthetase ATP-binding domain-like"/>
    <property type="match status" value="1"/>
</dbReference>
<dbReference type="GO" id="GO:0004363">
    <property type="term" value="F:glutathione synthase activity"/>
    <property type="evidence" value="ECO:0007669"/>
    <property type="project" value="UniProtKB-UniRule"/>
</dbReference>
<feature type="domain" description="Glutathione synthase substrate-binding" evidence="14">
    <location>
        <begin position="183"/>
        <end position="283"/>
    </location>
</feature>
<dbReference type="EMBL" id="KV453844">
    <property type="protein sequence ID" value="ODV88400.1"/>
    <property type="molecule type" value="Genomic_DNA"/>
</dbReference>
<feature type="binding site" evidence="11">
    <location>
        <position position="123"/>
    </location>
    <ligand>
        <name>ATP</name>
        <dbReference type="ChEBI" id="CHEBI:30616"/>
    </ligand>
</feature>
<feature type="binding site" evidence="11">
    <location>
        <position position="431"/>
    </location>
    <ligand>
        <name>ATP</name>
        <dbReference type="ChEBI" id="CHEBI:30616"/>
    </ligand>
</feature>
<feature type="binding site" evidence="12">
    <location>
        <position position="347"/>
    </location>
    <ligand>
        <name>Mg(2+)</name>
        <dbReference type="ChEBI" id="CHEBI:18420"/>
    </ligand>
</feature>
<evidence type="ECO:0000256" key="4">
    <source>
        <dbReference type="ARBA" id="ARBA00022598"/>
    </source>
</evidence>
<dbReference type="PIRSF" id="PIRSF001558">
    <property type="entry name" value="GSHase"/>
    <property type="match status" value="1"/>
</dbReference>
<dbReference type="InterPro" id="IPR014042">
    <property type="entry name" value="Glutathione_synthase_a-hlx"/>
</dbReference>
<evidence type="ECO:0000256" key="9">
    <source>
        <dbReference type="ARBA" id="ARBA00022842"/>
    </source>
</evidence>
<feature type="binding site" evidence="11">
    <location>
        <position position="286"/>
    </location>
    <ligand>
        <name>ATP</name>
        <dbReference type="ChEBI" id="CHEBI:30616"/>
    </ligand>
</feature>
<dbReference type="EC" id="6.3.2.3" evidence="10"/>
<dbReference type="UniPathway" id="UPA00142">
    <property type="reaction ID" value="UER00210"/>
</dbReference>
<dbReference type="Gene3D" id="3.40.50.1760">
    <property type="entry name" value="Glutathione synthase, substrate-binding domain superfamily, eukaryotic"/>
    <property type="match status" value="1"/>
</dbReference>
<dbReference type="GO" id="GO:0042803">
    <property type="term" value="F:protein homodimerization activity"/>
    <property type="evidence" value="ECO:0007669"/>
    <property type="project" value="EnsemblFungi"/>
</dbReference>
<evidence type="ECO:0000256" key="6">
    <source>
        <dbReference type="ARBA" id="ARBA00022723"/>
    </source>
</evidence>
<gene>
    <name evidence="15" type="ORF">CANCADRAFT_146035</name>
</gene>
<feature type="binding site" evidence="13">
    <location>
        <begin position="192"/>
        <end position="194"/>
    </location>
    <ligand>
        <name>substrate</name>
    </ligand>
</feature>
<feature type="binding site" evidence="11">
    <location>
        <position position="402"/>
    </location>
    <ligand>
        <name>ATP</name>
        <dbReference type="ChEBI" id="CHEBI:30616"/>
    </ligand>
</feature>
<feature type="binding site" evidence="11">
    <location>
        <position position="437"/>
    </location>
    <ligand>
        <name>ATP</name>
        <dbReference type="ChEBI" id="CHEBI:30616"/>
    </ligand>
</feature>
<evidence type="ECO:0000256" key="13">
    <source>
        <dbReference type="PIRSR" id="PIRSR001558-3"/>
    </source>
</evidence>
<dbReference type="GO" id="GO:0005524">
    <property type="term" value="F:ATP binding"/>
    <property type="evidence" value="ECO:0007669"/>
    <property type="project" value="UniProtKB-UniRule"/>
</dbReference>
<dbReference type="FunFam" id="3.40.50.1760:FF:000001">
    <property type="entry name" value="Glutathione synthetase"/>
    <property type="match status" value="1"/>
</dbReference>
<evidence type="ECO:0000256" key="2">
    <source>
        <dbReference type="ARBA" id="ARBA00010385"/>
    </source>
</evidence>
<evidence type="ECO:0000256" key="7">
    <source>
        <dbReference type="ARBA" id="ARBA00022741"/>
    </source>
</evidence>
<dbReference type="NCBIfam" id="TIGR01986">
    <property type="entry name" value="glut_syn_euk"/>
    <property type="match status" value="1"/>
</dbReference>
<evidence type="ECO:0000256" key="1">
    <source>
        <dbReference type="ARBA" id="ARBA00004965"/>
    </source>
</evidence>
<evidence type="ECO:0000256" key="3">
    <source>
        <dbReference type="ARBA" id="ARBA00011738"/>
    </source>
</evidence>
<dbReference type="Gene3D" id="3.30.1490.50">
    <property type="match status" value="1"/>
</dbReference>
<evidence type="ECO:0000256" key="11">
    <source>
        <dbReference type="PIRSR" id="PIRSR001558-1"/>
    </source>
</evidence>
<feature type="binding site" evidence="11">
    <location>
        <position position="107"/>
    </location>
    <ligand>
        <name>substrate</name>
    </ligand>
</feature>